<feature type="compositionally biased region" description="Low complexity" evidence="1">
    <location>
        <begin position="55"/>
        <end position="70"/>
    </location>
</feature>
<feature type="compositionally biased region" description="Basic and acidic residues" evidence="1">
    <location>
        <begin position="23"/>
        <end position="42"/>
    </location>
</feature>
<accession>A0A8T0MWJ0</accession>
<dbReference type="Proteomes" id="UP000823388">
    <property type="component" value="Chromosome 9N"/>
</dbReference>
<feature type="region of interest" description="Disordered" evidence="1">
    <location>
        <begin position="1"/>
        <end position="99"/>
    </location>
</feature>
<dbReference type="EMBL" id="CM029054">
    <property type="protein sequence ID" value="KAG2541345.1"/>
    <property type="molecule type" value="Genomic_DNA"/>
</dbReference>
<evidence type="ECO:0000313" key="2">
    <source>
        <dbReference type="EMBL" id="KAG2541345.1"/>
    </source>
</evidence>
<feature type="compositionally biased region" description="Basic residues" evidence="1">
    <location>
        <begin position="43"/>
        <end position="54"/>
    </location>
</feature>
<dbReference type="AlphaFoldDB" id="A0A8T0MWJ0"/>
<evidence type="ECO:0000313" key="3">
    <source>
        <dbReference type="Proteomes" id="UP000823388"/>
    </source>
</evidence>
<protein>
    <submittedName>
        <fullName evidence="2">Uncharacterized protein</fullName>
    </submittedName>
</protein>
<name>A0A8T0MWJ0_PANVG</name>
<reference evidence="2" key="1">
    <citation type="submission" date="2020-05" db="EMBL/GenBank/DDBJ databases">
        <title>WGS assembly of Panicum virgatum.</title>
        <authorList>
            <person name="Lovell J.T."/>
            <person name="Jenkins J."/>
            <person name="Shu S."/>
            <person name="Juenger T.E."/>
            <person name="Schmutz J."/>
        </authorList>
    </citation>
    <scope>NUCLEOTIDE SEQUENCE</scope>
    <source>
        <strain evidence="2">AP13</strain>
    </source>
</reference>
<keyword evidence="3" id="KW-1185">Reference proteome</keyword>
<organism evidence="2 3">
    <name type="scientific">Panicum virgatum</name>
    <name type="common">Blackwell switchgrass</name>
    <dbReference type="NCBI Taxonomy" id="38727"/>
    <lineage>
        <taxon>Eukaryota</taxon>
        <taxon>Viridiplantae</taxon>
        <taxon>Streptophyta</taxon>
        <taxon>Embryophyta</taxon>
        <taxon>Tracheophyta</taxon>
        <taxon>Spermatophyta</taxon>
        <taxon>Magnoliopsida</taxon>
        <taxon>Liliopsida</taxon>
        <taxon>Poales</taxon>
        <taxon>Poaceae</taxon>
        <taxon>PACMAD clade</taxon>
        <taxon>Panicoideae</taxon>
        <taxon>Panicodae</taxon>
        <taxon>Paniceae</taxon>
        <taxon>Panicinae</taxon>
        <taxon>Panicum</taxon>
        <taxon>Panicum sect. Hiantes</taxon>
    </lineage>
</organism>
<sequence>MATPGRQVRRCRGQLLCSSGARAPDRRTGGERERGKNMQESRRRTHQAAARRRQFSAARLGGRGARAATTTDRDTRPRGAARARRDVSGRHGPESPRLDALACWGAGAGRRRRTWALPPVLTAWRRPPAAGRG</sequence>
<proteinExistence type="predicted"/>
<feature type="compositionally biased region" description="Basic and acidic residues" evidence="1">
    <location>
        <begin position="71"/>
        <end position="97"/>
    </location>
</feature>
<comment type="caution">
    <text evidence="2">The sequence shown here is derived from an EMBL/GenBank/DDBJ whole genome shotgun (WGS) entry which is preliminary data.</text>
</comment>
<evidence type="ECO:0000256" key="1">
    <source>
        <dbReference type="SAM" id="MobiDB-lite"/>
    </source>
</evidence>
<gene>
    <name evidence="2" type="ORF">PVAP13_9NG679614</name>
</gene>